<sequence>MLLKPDRTEAPRQQVAAFALCVETRGCRVPSVPLDLKAGSRFLIGRGVSIFSPLSADVKSDTADIAPWTTV</sequence>
<organism evidence="1 2">
    <name type="scientific">Batillaria attramentaria</name>
    <dbReference type="NCBI Taxonomy" id="370345"/>
    <lineage>
        <taxon>Eukaryota</taxon>
        <taxon>Metazoa</taxon>
        <taxon>Spiralia</taxon>
        <taxon>Lophotrochozoa</taxon>
        <taxon>Mollusca</taxon>
        <taxon>Gastropoda</taxon>
        <taxon>Caenogastropoda</taxon>
        <taxon>Sorbeoconcha</taxon>
        <taxon>Cerithioidea</taxon>
        <taxon>Batillariidae</taxon>
        <taxon>Batillaria</taxon>
    </lineage>
</organism>
<evidence type="ECO:0000313" key="1">
    <source>
        <dbReference type="EMBL" id="KAK7463272.1"/>
    </source>
</evidence>
<dbReference type="AlphaFoldDB" id="A0ABD0J6M5"/>
<dbReference type="EMBL" id="JACVVK020000603">
    <property type="protein sequence ID" value="KAK7463272.1"/>
    <property type="molecule type" value="Genomic_DNA"/>
</dbReference>
<gene>
    <name evidence="1" type="ORF">BaRGS_00038177</name>
</gene>
<dbReference type="Proteomes" id="UP001519460">
    <property type="component" value="Unassembled WGS sequence"/>
</dbReference>
<proteinExistence type="predicted"/>
<name>A0ABD0J6M5_9CAEN</name>
<evidence type="ECO:0000313" key="2">
    <source>
        <dbReference type="Proteomes" id="UP001519460"/>
    </source>
</evidence>
<reference evidence="1 2" key="1">
    <citation type="journal article" date="2023" name="Sci. Data">
        <title>Genome assembly of the Korean intertidal mud-creeper Batillaria attramentaria.</title>
        <authorList>
            <person name="Patra A.K."/>
            <person name="Ho P.T."/>
            <person name="Jun S."/>
            <person name="Lee S.J."/>
            <person name="Kim Y."/>
            <person name="Won Y.J."/>
        </authorList>
    </citation>
    <scope>NUCLEOTIDE SEQUENCE [LARGE SCALE GENOMIC DNA]</scope>
    <source>
        <strain evidence="1">Wonlab-2016</strain>
    </source>
</reference>
<accession>A0ABD0J6M5</accession>
<keyword evidence="2" id="KW-1185">Reference proteome</keyword>
<protein>
    <submittedName>
        <fullName evidence="1">Uncharacterized protein</fullName>
    </submittedName>
</protein>
<comment type="caution">
    <text evidence="1">The sequence shown here is derived from an EMBL/GenBank/DDBJ whole genome shotgun (WGS) entry which is preliminary data.</text>
</comment>